<dbReference type="Proteomes" id="UP000016584">
    <property type="component" value="Unassembled WGS sequence"/>
</dbReference>
<evidence type="ECO:0000256" key="2">
    <source>
        <dbReference type="ARBA" id="ARBA00022448"/>
    </source>
</evidence>
<keyword evidence="5 7" id="KW-0472">Membrane</keyword>
<dbReference type="SUPFAM" id="SSF56935">
    <property type="entry name" value="Porins"/>
    <property type="match status" value="1"/>
</dbReference>
<comment type="similarity">
    <text evidence="7">Belongs to the TonB-dependent receptor family.</text>
</comment>
<reference evidence="10 11" key="1">
    <citation type="journal article" date="2013" name="Genome Announc.">
        <title>The Draft Genome Sequence of Sphingomonas paucimobilis Strain HER1398 (Proteobacteria), Host to the Giant PAU Phage, Indicates That It Is a Member of the Genus Sphingobacterium (Bacteroidetes).</title>
        <authorList>
            <person name="White R.A.III."/>
            <person name="Suttle C.A."/>
        </authorList>
    </citation>
    <scope>NUCLEOTIDE SEQUENCE [LARGE SCALE GENOMIC DNA]</scope>
    <source>
        <strain evidence="10 11">HER1398</strain>
    </source>
</reference>
<dbReference type="InterPro" id="IPR023997">
    <property type="entry name" value="TonB-dep_OMP_SusC/RagA_CS"/>
</dbReference>
<evidence type="ECO:0000256" key="6">
    <source>
        <dbReference type="ARBA" id="ARBA00023237"/>
    </source>
</evidence>
<comment type="subcellular location">
    <subcellularLocation>
        <location evidence="1 7">Cell outer membrane</location>
        <topology evidence="1 7">Multi-pass membrane protein</topology>
    </subcellularLocation>
</comment>
<evidence type="ECO:0000313" key="11">
    <source>
        <dbReference type="Proteomes" id="UP000016584"/>
    </source>
</evidence>
<dbReference type="InterPro" id="IPR023996">
    <property type="entry name" value="TonB-dep_OMP_SusC/RagA"/>
</dbReference>
<dbReference type="InterPro" id="IPR008969">
    <property type="entry name" value="CarboxyPept-like_regulatory"/>
</dbReference>
<evidence type="ECO:0000256" key="4">
    <source>
        <dbReference type="ARBA" id="ARBA00022692"/>
    </source>
</evidence>
<keyword evidence="8" id="KW-0732">Signal</keyword>
<evidence type="ECO:0000256" key="5">
    <source>
        <dbReference type="ARBA" id="ARBA00023136"/>
    </source>
</evidence>
<dbReference type="eggNOG" id="COG1629">
    <property type="taxonomic scope" value="Bacteria"/>
</dbReference>
<dbReference type="Gene3D" id="2.170.130.10">
    <property type="entry name" value="TonB-dependent receptor, plug domain"/>
    <property type="match status" value="1"/>
</dbReference>
<dbReference type="PATRIC" id="fig|1346330.5.peg.1523"/>
<dbReference type="SUPFAM" id="SSF49464">
    <property type="entry name" value="Carboxypeptidase regulatory domain-like"/>
    <property type="match status" value="1"/>
</dbReference>
<dbReference type="InterPro" id="IPR037066">
    <property type="entry name" value="Plug_dom_sf"/>
</dbReference>
<feature type="domain" description="TonB-dependent receptor plug" evidence="9">
    <location>
        <begin position="205"/>
        <end position="332"/>
    </location>
</feature>
<gene>
    <name evidence="10" type="ORF">M472_14030</name>
</gene>
<dbReference type="Gene3D" id="2.60.40.1120">
    <property type="entry name" value="Carboxypeptidase-like, regulatory domain"/>
    <property type="match status" value="1"/>
</dbReference>
<dbReference type="GO" id="GO:0009279">
    <property type="term" value="C:cell outer membrane"/>
    <property type="evidence" value="ECO:0007669"/>
    <property type="project" value="UniProtKB-SubCell"/>
</dbReference>
<evidence type="ECO:0000256" key="7">
    <source>
        <dbReference type="PROSITE-ProRule" id="PRU01360"/>
    </source>
</evidence>
<feature type="signal peptide" evidence="8">
    <location>
        <begin position="1"/>
        <end position="21"/>
    </location>
</feature>
<evidence type="ECO:0000259" key="9">
    <source>
        <dbReference type="Pfam" id="PF07715"/>
    </source>
</evidence>
<organism evidence="10 11">
    <name type="scientific">Sphingobacterium paucimobilis HER1398</name>
    <dbReference type="NCBI Taxonomy" id="1346330"/>
    <lineage>
        <taxon>Bacteria</taxon>
        <taxon>Pseudomonadati</taxon>
        <taxon>Bacteroidota</taxon>
        <taxon>Sphingobacteriia</taxon>
        <taxon>Sphingobacteriales</taxon>
        <taxon>Sphingobacteriaceae</taxon>
        <taxon>Sphingobacterium</taxon>
    </lineage>
</organism>
<dbReference type="NCBIfam" id="TIGR04057">
    <property type="entry name" value="SusC_RagA_signa"/>
    <property type="match status" value="1"/>
</dbReference>
<keyword evidence="6 7" id="KW-0998">Cell outer membrane</keyword>
<dbReference type="NCBIfam" id="TIGR04056">
    <property type="entry name" value="OMP_RagA_SusC"/>
    <property type="match status" value="1"/>
</dbReference>
<evidence type="ECO:0000256" key="1">
    <source>
        <dbReference type="ARBA" id="ARBA00004571"/>
    </source>
</evidence>
<dbReference type="InterPro" id="IPR012910">
    <property type="entry name" value="Plug_dom"/>
</dbReference>
<dbReference type="STRING" id="1346330.M472_14030"/>
<dbReference type="Pfam" id="PF07715">
    <property type="entry name" value="Plug"/>
    <property type="match status" value="1"/>
</dbReference>
<comment type="caution">
    <text evidence="10">The sequence shown here is derived from an EMBL/GenBank/DDBJ whole genome shotgun (WGS) entry which is preliminary data.</text>
</comment>
<evidence type="ECO:0000313" key="10">
    <source>
        <dbReference type="EMBL" id="ERJ59886.1"/>
    </source>
</evidence>
<name>U2HDP1_9SPHI</name>
<dbReference type="Gene3D" id="2.40.170.20">
    <property type="entry name" value="TonB-dependent receptor, beta-barrel domain"/>
    <property type="match status" value="1"/>
</dbReference>
<keyword evidence="11" id="KW-1185">Reference proteome</keyword>
<dbReference type="InterPro" id="IPR036942">
    <property type="entry name" value="Beta-barrel_TonB_sf"/>
</dbReference>
<keyword evidence="3 7" id="KW-1134">Transmembrane beta strand</keyword>
<dbReference type="OrthoDB" id="9768177at2"/>
<keyword evidence="4 7" id="KW-0812">Transmembrane</keyword>
<feature type="chain" id="PRO_5004629089" description="TonB-dependent receptor plug domain-containing protein" evidence="8">
    <location>
        <begin position="22"/>
        <end position="1185"/>
    </location>
</feature>
<evidence type="ECO:0000256" key="3">
    <source>
        <dbReference type="ARBA" id="ARBA00022452"/>
    </source>
</evidence>
<dbReference type="EMBL" id="ATDL01000012">
    <property type="protein sequence ID" value="ERJ59886.1"/>
    <property type="molecule type" value="Genomic_DNA"/>
</dbReference>
<evidence type="ECO:0000256" key="8">
    <source>
        <dbReference type="SAM" id="SignalP"/>
    </source>
</evidence>
<dbReference type="RefSeq" id="WP_021069705.1">
    <property type="nucleotide sequence ID" value="NZ_ATDL01000012.1"/>
</dbReference>
<protein>
    <recommendedName>
        <fullName evidence="9">TonB-dependent receptor plug domain-containing protein</fullName>
    </recommendedName>
</protein>
<accession>U2HDP1</accession>
<dbReference type="Pfam" id="PF13715">
    <property type="entry name" value="CarbopepD_reg_2"/>
    <property type="match status" value="1"/>
</dbReference>
<sequence>MKLVVIIMILTLTHVSGSSFSQTITYTGKGVTLEKVLKVVESQTGYNLFYKYNEEIMSKPLHVNFVNTELKAVLEEILVKNGLKYSLNNKTITINRPTAVQDRSAKGLEQQEQVLKGIVVDKTTGETLVGATIRVKGGSQGVASNDKGEFTLKNVKSGATIVVGYTGYRTQEVLVRNQQTIRIALESEQGSLDEVVVTGYQNIDKRTFTGSVGKVKPEDMATAGTGDVGKALQGMVAGVAVENTSSTFGTKSKIRIRGNSSISGNQEPLWVIDGVVLDDAVNINPNQLYSGDASTMLSSAISGINPDDIEDIQILKDASATAMYGTQAVNGVIVVTTKKGKVGTADINYKNTFTLNVKPSITSFNVMNSKERMEFSEELYQKNLVDFTNMNRTYGAYGKLLEQMSMKEITWDQFYDRIERAKTYNTDWFDVLFRNNLTQEHSLSMSAGVDKFQVYTSGSFFKDHGQVVGQNTDRYTANIRTNYNVSDKVSFTATLNGSLRNQKTFGAYDSKEGVLGLETREFDINPFTFARTTSRAIRPYGDDGSLEWYQTNYAPFNILHELENNFINVKLKEFRFQFDANWKIRNDLKYTGLASARTTAAYSEHIATEFSNVAESYRAMANSSVIWGNDKLYNDPYDLYEFPISVLPQGGIVVVDNTDGTFYTVRNSLNYTPRFERHSFDLLVGNEIRSKQYYKDYYKGYGFDYFRGMTSNPDYRAIMRDILSLSSDPYYKKGQNTYNEVSFFGNLAYSYKGKYNLTASIRSDGSNRLGASQKFRFLPIWVLGGSWNADEDFNLENVSWLDQLKLRGSYGLRGNISGLGSPEMLAYYSNTVRFDPSTVENLITIDAPDNPSMQWEKEKMINAAIEFGFLKRFNFIIEYYHRDNYDLISAIEVSRATGFQRKTINWADMTNQGLEITFNSHNIKKENFDWKTVFTFGYNKNTIKSLQTNNTILQQTIDRGAPMVGRPVNGLYSFEFAGLTSNGLPLFVDASGKETYRIDKGSRDLDMLVYEGSREPLSSGGLTNSFRYKKLTLSTLFTFNYGNKIRMNSFYKGYYSDIEALDKNLANRWQAPGHEQYTNVPRIIDADTRSTLLGLNSDPFTFYNRSNIRTVDGSFIRFKSVLLNYEIPNYLVKKAGFKKLVLNGQAQNIYLWSDKKLQGQDPESIVSGISLPLTTTYTFGLTCTF</sequence>
<keyword evidence="2 7" id="KW-0813">Transport</keyword>
<dbReference type="PROSITE" id="PS52016">
    <property type="entry name" value="TONB_DEPENDENT_REC_3"/>
    <property type="match status" value="1"/>
</dbReference>
<dbReference type="InterPro" id="IPR039426">
    <property type="entry name" value="TonB-dep_rcpt-like"/>
</dbReference>
<proteinExistence type="inferred from homology"/>
<dbReference type="AlphaFoldDB" id="U2HDP1"/>